<keyword evidence="3" id="KW-1185">Reference proteome</keyword>
<proteinExistence type="predicted"/>
<feature type="region of interest" description="Disordered" evidence="1">
    <location>
        <begin position="75"/>
        <end position="113"/>
    </location>
</feature>
<dbReference type="AlphaFoldDB" id="A0A4Z2FNN1"/>
<organism evidence="2 3">
    <name type="scientific">Liparis tanakae</name>
    <name type="common">Tanaka's snailfish</name>
    <dbReference type="NCBI Taxonomy" id="230148"/>
    <lineage>
        <taxon>Eukaryota</taxon>
        <taxon>Metazoa</taxon>
        <taxon>Chordata</taxon>
        <taxon>Craniata</taxon>
        <taxon>Vertebrata</taxon>
        <taxon>Euteleostomi</taxon>
        <taxon>Actinopterygii</taxon>
        <taxon>Neopterygii</taxon>
        <taxon>Teleostei</taxon>
        <taxon>Neoteleostei</taxon>
        <taxon>Acanthomorphata</taxon>
        <taxon>Eupercaria</taxon>
        <taxon>Perciformes</taxon>
        <taxon>Cottioidei</taxon>
        <taxon>Cottales</taxon>
        <taxon>Liparidae</taxon>
        <taxon>Liparis</taxon>
    </lineage>
</organism>
<gene>
    <name evidence="2" type="ORF">EYF80_046960</name>
</gene>
<evidence type="ECO:0000256" key="1">
    <source>
        <dbReference type="SAM" id="MobiDB-lite"/>
    </source>
</evidence>
<name>A0A4Z2FNN1_9TELE</name>
<dbReference type="Proteomes" id="UP000314294">
    <property type="component" value="Unassembled WGS sequence"/>
</dbReference>
<evidence type="ECO:0000313" key="2">
    <source>
        <dbReference type="EMBL" id="TNN42847.1"/>
    </source>
</evidence>
<protein>
    <submittedName>
        <fullName evidence="2">Uncharacterized protein</fullName>
    </submittedName>
</protein>
<feature type="compositionally biased region" description="Polar residues" evidence="1">
    <location>
        <begin position="87"/>
        <end position="98"/>
    </location>
</feature>
<dbReference type="EMBL" id="SRLO01001008">
    <property type="protein sequence ID" value="TNN42847.1"/>
    <property type="molecule type" value="Genomic_DNA"/>
</dbReference>
<sequence>MWGDVVHLPDTPFLSIQSSVQDTTAYIVSICTLSTCYDWAAKRFLLRELQIPQQTQSRHRDAALLAGPSLLHLTLHGSRPVPGDKQTGVNASSGSPWNPRSIRQRGRHEQSAS</sequence>
<reference evidence="2 3" key="1">
    <citation type="submission" date="2019-03" db="EMBL/GenBank/DDBJ databases">
        <title>First draft genome of Liparis tanakae, snailfish: a comprehensive survey of snailfish specific genes.</title>
        <authorList>
            <person name="Kim W."/>
            <person name="Song I."/>
            <person name="Jeong J.-H."/>
            <person name="Kim D."/>
            <person name="Kim S."/>
            <person name="Ryu S."/>
            <person name="Song J.Y."/>
            <person name="Lee S.K."/>
        </authorList>
    </citation>
    <scope>NUCLEOTIDE SEQUENCE [LARGE SCALE GENOMIC DNA]</scope>
    <source>
        <tissue evidence="2">Muscle</tissue>
    </source>
</reference>
<comment type="caution">
    <text evidence="2">The sequence shown here is derived from an EMBL/GenBank/DDBJ whole genome shotgun (WGS) entry which is preliminary data.</text>
</comment>
<accession>A0A4Z2FNN1</accession>
<evidence type="ECO:0000313" key="3">
    <source>
        <dbReference type="Proteomes" id="UP000314294"/>
    </source>
</evidence>